<evidence type="ECO:0000313" key="3">
    <source>
        <dbReference type="EMBL" id="SOC54593.1"/>
    </source>
</evidence>
<reference evidence="3 4" key="1">
    <citation type="submission" date="2017-08" db="EMBL/GenBank/DDBJ databases">
        <authorList>
            <person name="de Groot N.N."/>
        </authorList>
    </citation>
    <scope>NUCLEOTIDE SEQUENCE [LARGE SCALE GENOMIC DNA]</scope>
    <source>
        <strain evidence="3 4">USBA 855</strain>
    </source>
</reference>
<dbReference type="InterPro" id="IPR016169">
    <property type="entry name" value="FAD-bd_PCMH_sub2"/>
</dbReference>
<dbReference type="SUPFAM" id="SSF56176">
    <property type="entry name" value="FAD-binding/transporter-associated domain-like"/>
    <property type="match status" value="1"/>
</dbReference>
<dbReference type="Pfam" id="PF03450">
    <property type="entry name" value="CO_deh_flav_C"/>
    <property type="match status" value="1"/>
</dbReference>
<dbReference type="GO" id="GO:0071949">
    <property type="term" value="F:FAD binding"/>
    <property type="evidence" value="ECO:0007669"/>
    <property type="project" value="InterPro"/>
</dbReference>
<dbReference type="AlphaFoldDB" id="A0A285VKU5"/>
<proteinExistence type="predicted"/>
<dbReference type="Gene3D" id="3.30.43.10">
    <property type="entry name" value="Uridine Diphospho-n-acetylenolpyruvylglucosamine Reductase, domain 2"/>
    <property type="match status" value="1"/>
</dbReference>
<dbReference type="SMART" id="SM01092">
    <property type="entry name" value="CO_deh_flav_C"/>
    <property type="match status" value="1"/>
</dbReference>
<dbReference type="PANTHER" id="PTHR42659:SF1">
    <property type="entry name" value="OXIDOREDUCTASE"/>
    <property type="match status" value="1"/>
</dbReference>
<dbReference type="InterPro" id="IPR051312">
    <property type="entry name" value="Diverse_Substr_Oxidored"/>
</dbReference>
<dbReference type="PROSITE" id="PS51387">
    <property type="entry name" value="FAD_PCMH"/>
    <property type="match status" value="1"/>
</dbReference>
<dbReference type="InterPro" id="IPR036683">
    <property type="entry name" value="CO_DH_flav_C_dom_sf"/>
</dbReference>
<keyword evidence="1" id="KW-0285">Flavoprotein</keyword>
<gene>
    <name evidence="3" type="ORF">SAMN05421509_10423</name>
</gene>
<evidence type="ECO:0000259" key="2">
    <source>
        <dbReference type="PROSITE" id="PS51387"/>
    </source>
</evidence>
<dbReference type="GO" id="GO:0016491">
    <property type="term" value="F:oxidoreductase activity"/>
    <property type="evidence" value="ECO:0007669"/>
    <property type="project" value="InterPro"/>
</dbReference>
<dbReference type="InterPro" id="IPR016167">
    <property type="entry name" value="FAD-bd_PCMH_sub1"/>
</dbReference>
<sequence>MQPFHYSRVSSIPQALEIQATAGQGRSRPGAAYLAGGTTLIDLMKLEVMRPQSVIDLRALSATHGAIGWDGATLHLGAFASMAEVADHSDVIEHFPVIAQSLSLAASAQLRNMATLGGNVLQKTRCAYFRDPSWQACNRRTPGSGCTAIEGINRQHAVLGTNEHCIASYPGDFAQALIALDATVTLSGPEGERRMPFASLHRQPQGRPDIETNLAPGEIITAFTVPAGAWTRRSLYLKVRDRQSYEFAVASAAVALEMNGRVVNEARIALGGVATVPWRAREAESVLRGHTLDEARANRAAQAAFNGAVPRSHNAFKVALGQSTLVRALLDAASLEVSHG</sequence>
<organism evidence="3 4">
    <name type="scientific">Chromohalobacter canadensis</name>
    <dbReference type="NCBI Taxonomy" id="141389"/>
    <lineage>
        <taxon>Bacteria</taxon>
        <taxon>Pseudomonadati</taxon>
        <taxon>Pseudomonadota</taxon>
        <taxon>Gammaproteobacteria</taxon>
        <taxon>Oceanospirillales</taxon>
        <taxon>Halomonadaceae</taxon>
        <taxon>Chromohalobacter</taxon>
    </lineage>
</organism>
<dbReference type="Pfam" id="PF00941">
    <property type="entry name" value="FAD_binding_5"/>
    <property type="match status" value="1"/>
</dbReference>
<dbReference type="Proteomes" id="UP000219023">
    <property type="component" value="Unassembled WGS sequence"/>
</dbReference>
<evidence type="ECO:0000313" key="4">
    <source>
        <dbReference type="Proteomes" id="UP000219023"/>
    </source>
</evidence>
<name>A0A285VKU5_9GAMM</name>
<dbReference type="InterPro" id="IPR016166">
    <property type="entry name" value="FAD-bd_PCMH"/>
</dbReference>
<evidence type="ECO:0000256" key="1">
    <source>
        <dbReference type="ARBA" id="ARBA00022827"/>
    </source>
</evidence>
<feature type="domain" description="FAD-binding PCMH-type" evidence="2">
    <location>
        <begin position="1"/>
        <end position="230"/>
    </location>
</feature>
<keyword evidence="1" id="KW-0274">FAD</keyword>
<protein>
    <submittedName>
        <fullName evidence="3">Xanthine dehydrogenase YagS FAD-binding subunit</fullName>
    </submittedName>
</protein>
<dbReference type="PANTHER" id="PTHR42659">
    <property type="entry name" value="XANTHINE DEHYDROGENASE SUBUNIT C-RELATED"/>
    <property type="match status" value="1"/>
</dbReference>
<dbReference type="InterPro" id="IPR036318">
    <property type="entry name" value="FAD-bd_PCMH-like_sf"/>
</dbReference>
<dbReference type="OrthoDB" id="9814706at2"/>
<dbReference type="Gene3D" id="3.30.390.50">
    <property type="entry name" value="CO dehydrogenase flavoprotein, C-terminal domain"/>
    <property type="match status" value="1"/>
</dbReference>
<dbReference type="InterPro" id="IPR005107">
    <property type="entry name" value="CO_DH_flav_C"/>
</dbReference>
<accession>A0A285VKU5</accession>
<dbReference type="InterPro" id="IPR002346">
    <property type="entry name" value="Mopterin_DH_FAD-bd"/>
</dbReference>
<dbReference type="RefSeq" id="WP_097022578.1">
    <property type="nucleotide sequence ID" value="NZ_OBQJ01000004.1"/>
</dbReference>
<dbReference type="Gene3D" id="3.30.465.10">
    <property type="match status" value="2"/>
</dbReference>
<dbReference type="EMBL" id="OBQJ01000004">
    <property type="protein sequence ID" value="SOC54593.1"/>
    <property type="molecule type" value="Genomic_DNA"/>
</dbReference>
<dbReference type="SUPFAM" id="SSF55447">
    <property type="entry name" value="CO dehydrogenase flavoprotein C-terminal domain-like"/>
    <property type="match status" value="1"/>
</dbReference>